<dbReference type="Proteomes" id="UP001139486">
    <property type="component" value="Unassembled WGS sequence"/>
</dbReference>
<comment type="caution">
    <text evidence="2">The sequence shown here is derived from an EMBL/GenBank/DDBJ whole genome shotgun (WGS) entry which is preliminary data.</text>
</comment>
<sequence>MTPATPARWRRPLRIAVEMAVGFGGLAALDWFLIGGFGFERVQPNPYWLPVLVAALAYGTAPGVIAAAIASALWVLAGHHHAGERDYLDHLFHLSLLPLLWFVSAVVIGEVTIVRTGRQARLERRGRVATRNVARLSEAFDALSRTNRRLQVQIATEAGTLGHVIATATHLSSAAPGERREAIVRLIALAARSEDFTCYRVAGDEARAWLRSSQSSGRRDVLPVMLMERLIRRRGIVHVARRSDRASLDGVGVAAVPLIDGAGRLAGCLVLHALPFAALNAGRVAELTEIATWLTPLLADAPRTLHRPAGLVA</sequence>
<keyword evidence="3" id="KW-1185">Reference proteome</keyword>
<feature type="transmembrane region" description="Helical" evidence="1">
    <location>
        <begin position="96"/>
        <end position="117"/>
    </location>
</feature>
<evidence type="ECO:0000313" key="3">
    <source>
        <dbReference type="Proteomes" id="UP001139486"/>
    </source>
</evidence>
<gene>
    <name evidence="2" type="ORF">M9979_03525</name>
</gene>
<protein>
    <recommendedName>
        <fullName evidence="4">GAF domain-containing protein</fullName>
    </recommendedName>
</protein>
<organism evidence="2 3">
    <name type="scientific">Sphingomonas liriopis</name>
    <dbReference type="NCBI Taxonomy" id="2949094"/>
    <lineage>
        <taxon>Bacteria</taxon>
        <taxon>Pseudomonadati</taxon>
        <taxon>Pseudomonadota</taxon>
        <taxon>Alphaproteobacteria</taxon>
        <taxon>Sphingomonadales</taxon>
        <taxon>Sphingomonadaceae</taxon>
        <taxon>Sphingomonas</taxon>
    </lineage>
</organism>
<evidence type="ECO:0008006" key="4">
    <source>
        <dbReference type="Google" id="ProtNLM"/>
    </source>
</evidence>
<name>A0A9X2KNS1_9SPHN</name>
<dbReference type="Gene3D" id="3.30.450.40">
    <property type="match status" value="1"/>
</dbReference>
<reference evidence="2" key="1">
    <citation type="submission" date="2022-05" db="EMBL/GenBank/DDBJ databases">
        <title>Sphingomonas sp. strain RP10 Genome sequencing and assembly.</title>
        <authorList>
            <person name="Kim I."/>
        </authorList>
    </citation>
    <scope>NUCLEOTIDE SEQUENCE</scope>
    <source>
        <strain evidence="2">RP10</strain>
    </source>
</reference>
<keyword evidence="1" id="KW-1133">Transmembrane helix</keyword>
<evidence type="ECO:0000256" key="1">
    <source>
        <dbReference type="SAM" id="Phobius"/>
    </source>
</evidence>
<proteinExistence type="predicted"/>
<accession>A0A9X2KNS1</accession>
<dbReference type="EMBL" id="JAMLDY010000003">
    <property type="protein sequence ID" value="MCP3733944.1"/>
    <property type="molecule type" value="Genomic_DNA"/>
</dbReference>
<keyword evidence="1" id="KW-0472">Membrane</keyword>
<dbReference type="InterPro" id="IPR029016">
    <property type="entry name" value="GAF-like_dom_sf"/>
</dbReference>
<keyword evidence="1" id="KW-0812">Transmembrane</keyword>
<evidence type="ECO:0000313" key="2">
    <source>
        <dbReference type="EMBL" id="MCP3733944.1"/>
    </source>
</evidence>
<feature type="transmembrane region" description="Helical" evidence="1">
    <location>
        <begin position="20"/>
        <end position="39"/>
    </location>
</feature>
<dbReference type="RefSeq" id="WP_254287951.1">
    <property type="nucleotide sequence ID" value="NZ_JAMLDY010000003.1"/>
</dbReference>
<dbReference type="AlphaFoldDB" id="A0A9X2KNS1"/>
<feature type="transmembrane region" description="Helical" evidence="1">
    <location>
        <begin position="51"/>
        <end position="76"/>
    </location>
</feature>